<evidence type="ECO:0000313" key="2">
    <source>
        <dbReference type="Proteomes" id="UP000327157"/>
    </source>
</evidence>
<dbReference type="AlphaFoldDB" id="A0A5N5H8H9"/>
<reference evidence="1 2" key="1">
    <citation type="submission" date="2019-09" db="EMBL/GenBank/DDBJ databases">
        <authorList>
            <person name="Ou C."/>
        </authorList>
    </citation>
    <scope>NUCLEOTIDE SEQUENCE [LARGE SCALE GENOMIC DNA]</scope>
    <source>
        <strain evidence="1">S2</strain>
        <tissue evidence="1">Leaf</tissue>
    </source>
</reference>
<name>A0A5N5H8H9_9ROSA</name>
<proteinExistence type="predicted"/>
<reference evidence="1 2" key="3">
    <citation type="submission" date="2019-11" db="EMBL/GenBank/DDBJ databases">
        <title>A de novo genome assembly of a pear dwarfing rootstock.</title>
        <authorList>
            <person name="Wang F."/>
            <person name="Wang J."/>
            <person name="Li S."/>
            <person name="Zhang Y."/>
            <person name="Fang M."/>
            <person name="Ma L."/>
            <person name="Zhao Y."/>
            <person name="Jiang S."/>
        </authorList>
    </citation>
    <scope>NUCLEOTIDE SEQUENCE [LARGE SCALE GENOMIC DNA]</scope>
    <source>
        <strain evidence="1">S2</strain>
        <tissue evidence="1">Leaf</tissue>
    </source>
</reference>
<keyword evidence="2" id="KW-1185">Reference proteome</keyword>
<reference evidence="2" key="2">
    <citation type="submission" date="2019-10" db="EMBL/GenBank/DDBJ databases">
        <title>A de novo genome assembly of a pear dwarfing rootstock.</title>
        <authorList>
            <person name="Wang F."/>
            <person name="Wang J."/>
            <person name="Li S."/>
            <person name="Zhang Y."/>
            <person name="Fang M."/>
            <person name="Ma L."/>
            <person name="Zhao Y."/>
            <person name="Jiang S."/>
        </authorList>
    </citation>
    <scope>NUCLEOTIDE SEQUENCE [LARGE SCALE GENOMIC DNA]</scope>
</reference>
<evidence type="ECO:0000313" key="1">
    <source>
        <dbReference type="EMBL" id="KAB2622432.1"/>
    </source>
</evidence>
<gene>
    <name evidence="1" type="ORF">D8674_024614</name>
</gene>
<comment type="caution">
    <text evidence="1">The sequence shown here is derived from an EMBL/GenBank/DDBJ whole genome shotgun (WGS) entry which is preliminary data.</text>
</comment>
<sequence>MIADSGARSSKRMEGESSGKWRVVHEEIKTHLVDELEPYWDIDQNDPKLMKCIDNIFKSSFWEWKFNVEREAELNRIPEPAATE</sequence>
<accession>A0A5N5H8H9</accession>
<organism evidence="1 2">
    <name type="scientific">Pyrus ussuriensis x Pyrus communis</name>
    <dbReference type="NCBI Taxonomy" id="2448454"/>
    <lineage>
        <taxon>Eukaryota</taxon>
        <taxon>Viridiplantae</taxon>
        <taxon>Streptophyta</taxon>
        <taxon>Embryophyta</taxon>
        <taxon>Tracheophyta</taxon>
        <taxon>Spermatophyta</taxon>
        <taxon>Magnoliopsida</taxon>
        <taxon>eudicotyledons</taxon>
        <taxon>Gunneridae</taxon>
        <taxon>Pentapetalae</taxon>
        <taxon>rosids</taxon>
        <taxon>fabids</taxon>
        <taxon>Rosales</taxon>
        <taxon>Rosaceae</taxon>
        <taxon>Amygdaloideae</taxon>
        <taxon>Maleae</taxon>
        <taxon>Pyrus</taxon>
    </lineage>
</organism>
<protein>
    <submittedName>
        <fullName evidence="1">Uncharacterized protein</fullName>
    </submittedName>
</protein>
<dbReference type="EMBL" id="SMOL01000231">
    <property type="protein sequence ID" value="KAB2622432.1"/>
    <property type="molecule type" value="Genomic_DNA"/>
</dbReference>
<dbReference type="Proteomes" id="UP000327157">
    <property type="component" value="Chromosome 4"/>
</dbReference>